<proteinExistence type="predicted"/>
<keyword evidence="3" id="KW-0539">Nucleus</keyword>
<evidence type="ECO:0000256" key="4">
    <source>
        <dbReference type="SAM" id="MobiDB-lite"/>
    </source>
</evidence>
<accession>A0A5B7IYE1</accession>
<dbReference type="FunFam" id="1.10.10.60:FF:000019">
    <property type="entry name" value="Ligand-dependent corepressor isoform 1"/>
    <property type="match status" value="1"/>
</dbReference>
<evidence type="ECO:0000259" key="5">
    <source>
        <dbReference type="Pfam" id="PF05225"/>
    </source>
</evidence>
<evidence type="ECO:0000256" key="3">
    <source>
        <dbReference type="ARBA" id="ARBA00023242"/>
    </source>
</evidence>
<dbReference type="GO" id="GO:0003677">
    <property type="term" value="F:DNA binding"/>
    <property type="evidence" value="ECO:0007669"/>
    <property type="project" value="UniProtKB-KW"/>
</dbReference>
<keyword evidence="7" id="KW-1185">Reference proteome</keyword>
<dbReference type="EMBL" id="VSRR010071509">
    <property type="protein sequence ID" value="MPC86457.1"/>
    <property type="molecule type" value="Genomic_DNA"/>
</dbReference>
<dbReference type="AlphaFoldDB" id="A0A5B7IYE1"/>
<sequence length="155" mass="17170">MSFPAPPRRAGPRAPRRPPRCAWHLARWAARRERAGVPWSGEDMKDALEAVRVGEMSINQAAIHFNLPYSSLYGRFKRGKYEDGLPHQDFLHQEMTIEHYPAEPQAGPGAPPPAALQQQQQQHTPPPTSQQGPPPAQGQAGPQQQLTPGPPAEHY</sequence>
<comment type="caution">
    <text evidence="6">The sequence shown here is derived from an EMBL/GenBank/DDBJ whole genome shotgun (WGS) entry which is preliminary data.</text>
</comment>
<organism evidence="6 7">
    <name type="scientific">Portunus trituberculatus</name>
    <name type="common">Swimming crab</name>
    <name type="synonym">Neptunus trituberculatus</name>
    <dbReference type="NCBI Taxonomy" id="210409"/>
    <lineage>
        <taxon>Eukaryota</taxon>
        <taxon>Metazoa</taxon>
        <taxon>Ecdysozoa</taxon>
        <taxon>Arthropoda</taxon>
        <taxon>Crustacea</taxon>
        <taxon>Multicrustacea</taxon>
        <taxon>Malacostraca</taxon>
        <taxon>Eumalacostraca</taxon>
        <taxon>Eucarida</taxon>
        <taxon>Decapoda</taxon>
        <taxon>Pleocyemata</taxon>
        <taxon>Brachyura</taxon>
        <taxon>Eubrachyura</taxon>
        <taxon>Portunoidea</taxon>
        <taxon>Portunidae</taxon>
        <taxon>Portuninae</taxon>
        <taxon>Portunus</taxon>
    </lineage>
</organism>
<feature type="compositionally biased region" description="Basic and acidic residues" evidence="4">
    <location>
        <begin position="83"/>
        <end position="101"/>
    </location>
</feature>
<feature type="region of interest" description="Disordered" evidence="4">
    <location>
        <begin position="83"/>
        <end position="155"/>
    </location>
</feature>
<feature type="compositionally biased region" description="Pro residues" evidence="4">
    <location>
        <begin position="124"/>
        <end position="136"/>
    </location>
</feature>
<evidence type="ECO:0000256" key="1">
    <source>
        <dbReference type="ARBA" id="ARBA00004123"/>
    </source>
</evidence>
<dbReference type="InterPro" id="IPR009057">
    <property type="entry name" value="Homeodomain-like_sf"/>
</dbReference>
<protein>
    <recommendedName>
        <fullName evidence="5">HTH psq-type domain-containing protein</fullName>
    </recommendedName>
</protein>
<evidence type="ECO:0000313" key="6">
    <source>
        <dbReference type="EMBL" id="MPC86457.1"/>
    </source>
</evidence>
<feature type="domain" description="HTH psq-type" evidence="5">
    <location>
        <begin position="42"/>
        <end position="82"/>
    </location>
</feature>
<comment type="subcellular location">
    <subcellularLocation>
        <location evidence="1">Nucleus</location>
    </subcellularLocation>
</comment>
<evidence type="ECO:0000313" key="7">
    <source>
        <dbReference type="Proteomes" id="UP000324222"/>
    </source>
</evidence>
<keyword evidence="2" id="KW-0238">DNA-binding</keyword>
<dbReference type="OrthoDB" id="6359816at2759"/>
<gene>
    <name evidence="6" type="ORF">E2C01_081286</name>
</gene>
<dbReference type="Gene3D" id="1.10.10.60">
    <property type="entry name" value="Homeodomain-like"/>
    <property type="match status" value="1"/>
</dbReference>
<name>A0A5B7IYE1_PORTR</name>
<dbReference type="InterPro" id="IPR007889">
    <property type="entry name" value="HTH_Psq"/>
</dbReference>
<dbReference type="SUPFAM" id="SSF46689">
    <property type="entry name" value="Homeodomain-like"/>
    <property type="match status" value="1"/>
</dbReference>
<reference evidence="6 7" key="1">
    <citation type="submission" date="2019-05" db="EMBL/GenBank/DDBJ databases">
        <title>Another draft genome of Portunus trituberculatus and its Hox gene families provides insights of decapod evolution.</title>
        <authorList>
            <person name="Jeong J.-H."/>
            <person name="Song I."/>
            <person name="Kim S."/>
            <person name="Choi T."/>
            <person name="Kim D."/>
            <person name="Ryu S."/>
            <person name="Kim W."/>
        </authorList>
    </citation>
    <scope>NUCLEOTIDE SEQUENCE [LARGE SCALE GENOMIC DNA]</scope>
    <source>
        <tissue evidence="6">Muscle</tissue>
    </source>
</reference>
<dbReference type="Pfam" id="PF05225">
    <property type="entry name" value="HTH_psq"/>
    <property type="match status" value="1"/>
</dbReference>
<dbReference type="GO" id="GO:0005634">
    <property type="term" value="C:nucleus"/>
    <property type="evidence" value="ECO:0007669"/>
    <property type="project" value="UniProtKB-SubCell"/>
</dbReference>
<feature type="compositionally biased region" description="Low complexity" evidence="4">
    <location>
        <begin position="137"/>
        <end position="147"/>
    </location>
</feature>
<dbReference type="Proteomes" id="UP000324222">
    <property type="component" value="Unassembled WGS sequence"/>
</dbReference>
<evidence type="ECO:0000256" key="2">
    <source>
        <dbReference type="ARBA" id="ARBA00023125"/>
    </source>
</evidence>